<gene>
    <name evidence="2" type="ORF">GCM10009575_019610</name>
</gene>
<feature type="region of interest" description="Disordered" evidence="1">
    <location>
        <begin position="129"/>
        <end position="171"/>
    </location>
</feature>
<evidence type="ECO:0000313" key="3">
    <source>
        <dbReference type="Proteomes" id="UP001500418"/>
    </source>
</evidence>
<evidence type="ECO:0000256" key="1">
    <source>
        <dbReference type="SAM" id="MobiDB-lite"/>
    </source>
</evidence>
<keyword evidence="3" id="KW-1185">Reference proteome</keyword>
<comment type="caution">
    <text evidence="2">The sequence shown here is derived from an EMBL/GenBank/DDBJ whole genome shotgun (WGS) entry which is preliminary data.</text>
</comment>
<feature type="compositionally biased region" description="Basic and acidic residues" evidence="1">
    <location>
        <begin position="15"/>
        <end position="26"/>
    </location>
</feature>
<evidence type="ECO:0000313" key="2">
    <source>
        <dbReference type="EMBL" id="GAA0923549.1"/>
    </source>
</evidence>
<feature type="region of interest" description="Disordered" evidence="1">
    <location>
        <begin position="1"/>
        <end position="26"/>
    </location>
</feature>
<dbReference type="EMBL" id="BAAAID010000009">
    <property type="protein sequence ID" value="GAA0923549.1"/>
    <property type="molecule type" value="Genomic_DNA"/>
</dbReference>
<name>A0ABP3ZLE0_9ACTN</name>
<feature type="compositionally biased region" description="Low complexity" evidence="1">
    <location>
        <begin position="155"/>
        <end position="167"/>
    </location>
</feature>
<proteinExistence type="predicted"/>
<protein>
    <submittedName>
        <fullName evidence="2">Uncharacterized protein</fullName>
    </submittedName>
</protein>
<dbReference type="Proteomes" id="UP001500418">
    <property type="component" value="Unassembled WGS sequence"/>
</dbReference>
<organism evidence="2 3">
    <name type="scientific">Streptomyces rhizosphaericus</name>
    <dbReference type="NCBI Taxonomy" id="114699"/>
    <lineage>
        <taxon>Bacteria</taxon>
        <taxon>Bacillati</taxon>
        <taxon>Actinomycetota</taxon>
        <taxon>Actinomycetes</taxon>
        <taxon>Kitasatosporales</taxon>
        <taxon>Streptomycetaceae</taxon>
        <taxon>Streptomyces</taxon>
        <taxon>Streptomyces violaceusniger group</taxon>
    </lineage>
</organism>
<accession>A0ABP3ZLE0</accession>
<sequence length="306" mass="32326">MALHGHQHPVLTRPPGEHPPQRGEEHIVDLRPVHPGHPAQQPVGDLAVQRHAHGVGGPGGGRTGTVHRKVRATRPPYALPVREIGVQLALPYPLAQPMGPGGEGGGGGLQAHRLPGGGLPVGALQIAQQNAPRDAVHGQVVHGEEQPRPGPGPAPEQGAPQQRPRGQVEFGAGGFGLRLGRGRLLRATEPGQLVAAQYRPARRAVPEVPPSAVVTLEEPGTQGRVVRDHGVQRGLQRALVQVGRQLEDHRHGEVAQRAVGGEEPVLDRGERRRALRTRFVRGGFGRAARCHGGGQLGDGLVQEDIP</sequence>
<reference evidence="3" key="1">
    <citation type="journal article" date="2019" name="Int. J. Syst. Evol. Microbiol.">
        <title>The Global Catalogue of Microorganisms (GCM) 10K type strain sequencing project: providing services to taxonomists for standard genome sequencing and annotation.</title>
        <authorList>
            <consortium name="The Broad Institute Genomics Platform"/>
            <consortium name="The Broad Institute Genome Sequencing Center for Infectious Disease"/>
            <person name="Wu L."/>
            <person name="Ma J."/>
        </authorList>
    </citation>
    <scope>NUCLEOTIDE SEQUENCE [LARGE SCALE GENOMIC DNA]</scope>
    <source>
        <strain evidence="3">JCM 11444</strain>
    </source>
</reference>